<evidence type="ECO:0000259" key="13">
    <source>
        <dbReference type="SMART" id="SM00934"/>
    </source>
</evidence>
<feature type="active site" description="Proton donor" evidence="9">
    <location>
        <position position="72"/>
    </location>
</feature>
<dbReference type="SMART" id="SM00934">
    <property type="entry name" value="OMPdecase"/>
    <property type="match status" value="1"/>
</dbReference>
<evidence type="ECO:0000256" key="12">
    <source>
        <dbReference type="RuleBase" id="RU000512"/>
    </source>
</evidence>
<comment type="catalytic activity">
    <reaction evidence="7 9 12">
        <text>orotidine 5'-phosphate + H(+) = UMP + CO2</text>
        <dbReference type="Rhea" id="RHEA:11596"/>
        <dbReference type="ChEBI" id="CHEBI:15378"/>
        <dbReference type="ChEBI" id="CHEBI:16526"/>
        <dbReference type="ChEBI" id="CHEBI:57538"/>
        <dbReference type="ChEBI" id="CHEBI:57865"/>
        <dbReference type="EC" id="4.1.1.23"/>
    </reaction>
</comment>
<feature type="binding site" evidence="9 11">
    <location>
        <position position="190"/>
    </location>
    <ligand>
        <name>substrate</name>
    </ligand>
</feature>
<feature type="active site" description="For OMPdecase activity" evidence="10">
    <location>
        <position position="70"/>
    </location>
</feature>
<feature type="domain" description="Orotidine 5'-phosphate decarboxylase" evidence="13">
    <location>
        <begin position="15"/>
        <end position="235"/>
    </location>
</feature>
<sequence length="247" mass="26338">MNPLIANADARETSPVVVALDFDNADAALKFASQLDPAECRLKVGKELFTSSGRHLVEALAARGFQVFLDMKFHDIPNTVAHACKAAAEAGVWMVNVHASGGRRMMEAAREALAGYSQRPLLIAVTVLTSMEASDLAEIGIAASPEQHVLRLATLTRDCGLDGVVCSAQEAAMLKQALGRDFKLVTPGIRLAEGGNDDQRRVMTPLAALEAGSDYLVIGRSITGSADPLATLRAINQDIQGYRIKQL</sequence>
<comment type="caution">
    <text evidence="14">The sequence shown here is derived from an EMBL/GenBank/DDBJ whole genome shotgun (WGS) entry which is preliminary data.</text>
</comment>
<evidence type="ECO:0000313" key="15">
    <source>
        <dbReference type="Proteomes" id="UP000237082"/>
    </source>
</evidence>
<dbReference type="NCBIfam" id="NF001273">
    <property type="entry name" value="PRK00230.1"/>
    <property type="match status" value="1"/>
</dbReference>
<dbReference type="GO" id="GO:0005829">
    <property type="term" value="C:cytosol"/>
    <property type="evidence" value="ECO:0007669"/>
    <property type="project" value="TreeGrafter"/>
</dbReference>
<evidence type="ECO:0000313" key="14">
    <source>
        <dbReference type="EMBL" id="POZ61557.1"/>
    </source>
</evidence>
<dbReference type="InterPro" id="IPR047596">
    <property type="entry name" value="OMPdecase_bac"/>
</dbReference>
<evidence type="ECO:0000256" key="6">
    <source>
        <dbReference type="ARBA" id="ARBA00023239"/>
    </source>
</evidence>
<dbReference type="UniPathway" id="UPA00070">
    <property type="reaction ID" value="UER00120"/>
</dbReference>
<dbReference type="InterPro" id="IPR013785">
    <property type="entry name" value="Aldolase_TIM"/>
</dbReference>
<dbReference type="Proteomes" id="UP000237082">
    <property type="component" value="Unassembled WGS sequence"/>
</dbReference>
<dbReference type="FunFam" id="3.20.20.70:FF:000015">
    <property type="entry name" value="Orotidine 5'-phosphate decarboxylase"/>
    <property type="match status" value="1"/>
</dbReference>
<dbReference type="PANTHER" id="PTHR32119:SF2">
    <property type="entry name" value="OROTIDINE 5'-PHOSPHATE DECARBOXYLASE"/>
    <property type="match status" value="1"/>
</dbReference>
<keyword evidence="6 9" id="KW-0456">Lyase</keyword>
<dbReference type="NCBIfam" id="TIGR01740">
    <property type="entry name" value="pyrF"/>
    <property type="match status" value="1"/>
</dbReference>
<feature type="binding site" evidence="9 11">
    <location>
        <position position="129"/>
    </location>
    <ligand>
        <name>substrate</name>
    </ligand>
</feature>
<evidence type="ECO:0000256" key="4">
    <source>
        <dbReference type="ARBA" id="ARBA00022793"/>
    </source>
</evidence>
<evidence type="ECO:0000256" key="10">
    <source>
        <dbReference type="PIRSR" id="PIRSR614732-1"/>
    </source>
</evidence>
<dbReference type="PROSITE" id="PS00156">
    <property type="entry name" value="OMPDECASE"/>
    <property type="match status" value="1"/>
</dbReference>
<evidence type="ECO:0000256" key="2">
    <source>
        <dbReference type="ARBA" id="ARBA00004861"/>
    </source>
</evidence>
<organism evidence="14 15">
    <name type="scientific">Chromobacterium alticapitis</name>
    <dbReference type="NCBI Taxonomy" id="2073169"/>
    <lineage>
        <taxon>Bacteria</taxon>
        <taxon>Pseudomonadati</taxon>
        <taxon>Pseudomonadota</taxon>
        <taxon>Betaproteobacteria</taxon>
        <taxon>Neisseriales</taxon>
        <taxon>Chromobacteriaceae</taxon>
        <taxon>Chromobacterium</taxon>
    </lineage>
</organism>
<dbReference type="InterPro" id="IPR011060">
    <property type="entry name" value="RibuloseP-bd_barrel"/>
</dbReference>
<dbReference type="OrthoDB" id="9806203at2"/>
<dbReference type="NCBIfam" id="NF010386">
    <property type="entry name" value="PRK13813.1"/>
    <property type="match status" value="1"/>
</dbReference>
<dbReference type="InterPro" id="IPR001754">
    <property type="entry name" value="OMPdeCOase_dom"/>
</dbReference>
<dbReference type="InterPro" id="IPR014732">
    <property type="entry name" value="OMPdecase"/>
</dbReference>
<keyword evidence="5 9" id="KW-0665">Pyrimidine biosynthesis</keyword>
<feature type="active site" description="For OMPdecase activity" evidence="10">
    <location>
        <position position="75"/>
    </location>
</feature>
<feature type="binding site" evidence="9 11">
    <location>
        <position position="21"/>
    </location>
    <ligand>
        <name>substrate</name>
    </ligand>
</feature>
<reference evidence="15" key="1">
    <citation type="submission" date="2018-02" db="EMBL/GenBank/DDBJ databases">
        <authorList>
            <person name="O'Hara-Hanley K."/>
            <person name="Soby S."/>
        </authorList>
    </citation>
    <scope>NUCLEOTIDE SEQUENCE [LARGE SCALE GENOMIC DNA]</scope>
    <source>
        <strain evidence="15">MWU14-2602</strain>
    </source>
</reference>
<feature type="binding site" evidence="9 11">
    <location>
        <position position="219"/>
    </location>
    <ligand>
        <name>substrate</name>
    </ligand>
</feature>
<comment type="subunit">
    <text evidence="3 9">Homodimer.</text>
</comment>
<evidence type="ECO:0000256" key="8">
    <source>
        <dbReference type="ARBA" id="ARBA00061012"/>
    </source>
</evidence>
<keyword evidence="4 9" id="KW-0210">Decarboxylase</keyword>
<evidence type="ECO:0000256" key="11">
    <source>
        <dbReference type="PIRSR" id="PIRSR614732-2"/>
    </source>
</evidence>
<protein>
    <recommendedName>
        <fullName evidence="9">Orotidine 5'-phosphate decarboxylase</fullName>
        <ecNumber evidence="9">4.1.1.23</ecNumber>
    </recommendedName>
    <alternativeName>
        <fullName evidence="9">OMP decarboxylase</fullName>
        <shortName evidence="9">OMPDCase</shortName>
        <shortName evidence="9">OMPdecase</shortName>
    </alternativeName>
</protein>
<evidence type="ECO:0000256" key="3">
    <source>
        <dbReference type="ARBA" id="ARBA00011738"/>
    </source>
</evidence>
<feature type="binding site" evidence="9 11">
    <location>
        <position position="43"/>
    </location>
    <ligand>
        <name>substrate</name>
    </ligand>
</feature>
<comment type="function">
    <text evidence="1 9">Catalyzes the decarboxylation of orotidine 5'-monophosphate (OMP) to uridine 5'-monophosphate (UMP).</text>
</comment>
<dbReference type="SUPFAM" id="SSF51366">
    <property type="entry name" value="Ribulose-phoshate binding barrel"/>
    <property type="match status" value="1"/>
</dbReference>
<proteinExistence type="inferred from homology"/>
<feature type="binding site" evidence="9">
    <location>
        <begin position="70"/>
        <end position="79"/>
    </location>
    <ligand>
        <name>substrate</name>
    </ligand>
</feature>
<comment type="pathway">
    <text evidence="2 9 12">Pyrimidine metabolism; UMP biosynthesis via de novo pathway; UMP from orotate: step 2/2.</text>
</comment>
<comment type="similarity">
    <text evidence="8 9">Belongs to the OMP decarboxylase family. Type 1 subfamily.</text>
</comment>
<dbReference type="GO" id="GO:0004590">
    <property type="term" value="F:orotidine-5'-phosphate decarboxylase activity"/>
    <property type="evidence" value="ECO:0007669"/>
    <property type="project" value="UniProtKB-UniRule"/>
</dbReference>
<dbReference type="GO" id="GO:0006207">
    <property type="term" value="P:'de novo' pyrimidine nucleobase biosynthetic process"/>
    <property type="evidence" value="ECO:0007669"/>
    <property type="project" value="InterPro"/>
</dbReference>
<feature type="active site" description="For OMPdecase activity" evidence="10">
    <location>
        <position position="72"/>
    </location>
</feature>
<evidence type="ECO:0000256" key="7">
    <source>
        <dbReference type="ARBA" id="ARBA00049157"/>
    </source>
</evidence>
<dbReference type="EMBL" id="PQWB01000050">
    <property type="protein sequence ID" value="POZ61557.1"/>
    <property type="molecule type" value="Genomic_DNA"/>
</dbReference>
<feature type="binding site" evidence="9 11">
    <location>
        <position position="220"/>
    </location>
    <ligand>
        <name>substrate</name>
    </ligand>
</feature>
<dbReference type="CDD" id="cd04725">
    <property type="entry name" value="OMP_decarboxylase_like"/>
    <property type="match status" value="1"/>
</dbReference>
<gene>
    <name evidence="9" type="primary">pyrF</name>
    <name evidence="14" type="ORF">C2I19_12855</name>
</gene>
<dbReference type="Pfam" id="PF00215">
    <property type="entry name" value="OMPdecase"/>
    <property type="match status" value="1"/>
</dbReference>
<dbReference type="RefSeq" id="WP_103903097.1">
    <property type="nucleotide sequence ID" value="NZ_PQWB01000050.1"/>
</dbReference>
<evidence type="ECO:0000256" key="1">
    <source>
        <dbReference type="ARBA" id="ARBA00002356"/>
    </source>
</evidence>
<accession>A0A2S5DF01</accession>
<name>A0A2S5DF01_9NEIS</name>
<keyword evidence="15" id="KW-1185">Reference proteome</keyword>
<evidence type="ECO:0000256" key="9">
    <source>
        <dbReference type="HAMAP-Rule" id="MF_01200"/>
    </source>
</evidence>
<dbReference type="GO" id="GO:0044205">
    <property type="term" value="P:'de novo' UMP biosynthetic process"/>
    <property type="evidence" value="ECO:0007669"/>
    <property type="project" value="UniProtKB-UniRule"/>
</dbReference>
<dbReference type="PANTHER" id="PTHR32119">
    <property type="entry name" value="OROTIDINE 5'-PHOSPHATE DECARBOXYLASE"/>
    <property type="match status" value="1"/>
</dbReference>
<dbReference type="EC" id="4.1.1.23" evidence="9"/>
<dbReference type="InterPro" id="IPR018089">
    <property type="entry name" value="OMPdecase_AS"/>
</dbReference>
<feature type="binding site" evidence="9 11">
    <location>
        <position position="199"/>
    </location>
    <ligand>
        <name>substrate</name>
    </ligand>
</feature>
<dbReference type="HAMAP" id="MF_01200_B">
    <property type="entry name" value="OMPdecase_type1_B"/>
    <property type="match status" value="1"/>
</dbReference>
<evidence type="ECO:0000256" key="5">
    <source>
        <dbReference type="ARBA" id="ARBA00022975"/>
    </source>
</evidence>
<dbReference type="Gene3D" id="3.20.20.70">
    <property type="entry name" value="Aldolase class I"/>
    <property type="match status" value="1"/>
</dbReference>
<dbReference type="AlphaFoldDB" id="A0A2S5DF01"/>